<dbReference type="InterPro" id="IPR050398">
    <property type="entry name" value="HssS/ArlS-like"/>
</dbReference>
<dbReference type="InterPro" id="IPR003660">
    <property type="entry name" value="HAMP_dom"/>
</dbReference>
<feature type="domain" description="Histidine kinase" evidence="16">
    <location>
        <begin position="240"/>
        <end position="452"/>
    </location>
</feature>
<evidence type="ECO:0000256" key="7">
    <source>
        <dbReference type="ARBA" id="ARBA00022679"/>
    </source>
</evidence>
<evidence type="ECO:0000256" key="15">
    <source>
        <dbReference type="SAM" id="Phobius"/>
    </source>
</evidence>
<keyword evidence="12 15" id="KW-1133">Transmembrane helix</keyword>
<keyword evidence="13" id="KW-0902">Two-component regulatory system</keyword>
<dbReference type="SUPFAM" id="SSF55874">
    <property type="entry name" value="ATPase domain of HSP90 chaperone/DNA topoisomerase II/histidine kinase"/>
    <property type="match status" value="1"/>
</dbReference>
<evidence type="ECO:0000259" key="17">
    <source>
        <dbReference type="PROSITE" id="PS50885"/>
    </source>
</evidence>
<dbReference type="Pfam" id="PF00512">
    <property type="entry name" value="HisKA"/>
    <property type="match status" value="1"/>
</dbReference>
<name>A0A073JT90_9BACI</name>
<gene>
    <name evidence="18" type="ORF">BAMA_05795</name>
</gene>
<evidence type="ECO:0000256" key="8">
    <source>
        <dbReference type="ARBA" id="ARBA00022692"/>
    </source>
</evidence>
<evidence type="ECO:0000256" key="4">
    <source>
        <dbReference type="ARBA" id="ARBA00015735"/>
    </source>
</evidence>
<dbReference type="EMBL" id="JOTN01000015">
    <property type="protein sequence ID" value="KEK18294.1"/>
    <property type="molecule type" value="Genomic_DNA"/>
</dbReference>
<comment type="caution">
    <text evidence="18">The sequence shown here is derived from an EMBL/GenBank/DDBJ whole genome shotgun (WGS) entry which is preliminary data.</text>
</comment>
<evidence type="ECO:0000256" key="12">
    <source>
        <dbReference type="ARBA" id="ARBA00022989"/>
    </source>
</evidence>
<evidence type="ECO:0000256" key="9">
    <source>
        <dbReference type="ARBA" id="ARBA00022741"/>
    </source>
</evidence>
<keyword evidence="11" id="KW-0067">ATP-binding</keyword>
<dbReference type="Proteomes" id="UP000027822">
    <property type="component" value="Unassembled WGS sequence"/>
</dbReference>
<keyword evidence="14 15" id="KW-0472">Membrane</keyword>
<comment type="catalytic activity">
    <reaction evidence="1">
        <text>ATP + protein L-histidine = ADP + protein N-phospho-L-histidine.</text>
        <dbReference type="EC" id="2.7.13.3"/>
    </reaction>
</comment>
<dbReference type="PRINTS" id="PR00344">
    <property type="entry name" value="BCTRLSENSOR"/>
</dbReference>
<dbReference type="SMART" id="SM00304">
    <property type="entry name" value="HAMP"/>
    <property type="match status" value="1"/>
</dbReference>
<dbReference type="InterPro" id="IPR036097">
    <property type="entry name" value="HisK_dim/P_sf"/>
</dbReference>
<dbReference type="AlphaFoldDB" id="A0A073JT90"/>
<sequence length="453" mass="51535">MKIKNKIHLFSTVFLLVLLITVNGFIYLLFTTVATNEELERLKRDAIHITNGIHREDVSHIDPGVLLQPYLPSNGMIRIINEKSKVIVQQEMNVEKPISPQKAKFERKESEGTYEAKGVTYGYVKMPIIWQDGTVVTLEITESLASTQKILSVLQKVLIFASLFILVPAFFAGHMLSKIILKPINSMIQTMEDIQTRGIFKKIPMGNRSEDELYKMGNTFNKMMDLLQQNFEKQQQFVSDASHELKTPLTVIESYAKLLKRWGTKKQDVMEESVEAIHSEAVRMKDMTKQMLLLANNSAEWNLDMKKVDLTAICRTTTDQLEKAYGRKFRLLSSDTPVHTIGDEQKLKQVLVVLLDNAMKYSASHIEVNTGIEENRVFFSVKDFGMGIPKSDLQKVFDRFFRVDKARSRSTGGTGLGLSIAKQIVDAHEGWIKLESEEGTWTTVTVSLPLVRK</sequence>
<dbReference type="SUPFAM" id="SSF47384">
    <property type="entry name" value="Homodimeric domain of signal transducing histidine kinase"/>
    <property type="match status" value="1"/>
</dbReference>
<dbReference type="PANTHER" id="PTHR45528">
    <property type="entry name" value="SENSOR HISTIDINE KINASE CPXA"/>
    <property type="match status" value="1"/>
</dbReference>
<evidence type="ECO:0000313" key="18">
    <source>
        <dbReference type="EMBL" id="KEK18294.1"/>
    </source>
</evidence>
<dbReference type="InterPro" id="IPR005467">
    <property type="entry name" value="His_kinase_dom"/>
</dbReference>
<evidence type="ECO:0000256" key="11">
    <source>
        <dbReference type="ARBA" id="ARBA00022840"/>
    </source>
</evidence>
<keyword evidence="19" id="KW-1185">Reference proteome</keyword>
<dbReference type="FunFam" id="3.30.565.10:FF:000006">
    <property type="entry name" value="Sensor histidine kinase WalK"/>
    <property type="match status" value="1"/>
</dbReference>
<dbReference type="SMART" id="SM00387">
    <property type="entry name" value="HATPase_c"/>
    <property type="match status" value="1"/>
</dbReference>
<dbReference type="Pfam" id="PF18719">
    <property type="entry name" value="ArlS_N"/>
    <property type="match status" value="1"/>
</dbReference>
<evidence type="ECO:0000256" key="2">
    <source>
        <dbReference type="ARBA" id="ARBA00004651"/>
    </source>
</evidence>
<dbReference type="PROSITE" id="PS50109">
    <property type="entry name" value="HIS_KIN"/>
    <property type="match status" value="1"/>
</dbReference>
<dbReference type="Gene3D" id="1.10.287.130">
    <property type="match status" value="1"/>
</dbReference>
<evidence type="ECO:0000256" key="10">
    <source>
        <dbReference type="ARBA" id="ARBA00022777"/>
    </source>
</evidence>
<keyword evidence="8 15" id="KW-0812">Transmembrane</keyword>
<dbReference type="InterPro" id="IPR036890">
    <property type="entry name" value="HATPase_C_sf"/>
</dbReference>
<dbReference type="Gene3D" id="3.30.565.10">
    <property type="entry name" value="Histidine kinase-like ATPase, C-terminal domain"/>
    <property type="match status" value="1"/>
</dbReference>
<dbReference type="InterPro" id="IPR004358">
    <property type="entry name" value="Sig_transdc_His_kin-like_C"/>
</dbReference>
<dbReference type="Gene3D" id="6.10.340.10">
    <property type="match status" value="1"/>
</dbReference>
<dbReference type="PANTHER" id="PTHR45528:SF1">
    <property type="entry name" value="SENSOR HISTIDINE KINASE CPXA"/>
    <property type="match status" value="1"/>
</dbReference>
<dbReference type="EC" id="2.7.13.3" evidence="3"/>
<dbReference type="CDD" id="cd00082">
    <property type="entry name" value="HisKA"/>
    <property type="match status" value="1"/>
</dbReference>
<comment type="subcellular location">
    <subcellularLocation>
        <location evidence="2">Cell membrane</location>
        <topology evidence="2">Multi-pass membrane protein</topology>
    </subcellularLocation>
</comment>
<evidence type="ECO:0000256" key="6">
    <source>
        <dbReference type="ARBA" id="ARBA00022553"/>
    </source>
</evidence>
<dbReference type="SMART" id="SM00388">
    <property type="entry name" value="HisKA"/>
    <property type="match status" value="1"/>
</dbReference>
<dbReference type="GO" id="GO:0000155">
    <property type="term" value="F:phosphorelay sensor kinase activity"/>
    <property type="evidence" value="ECO:0007669"/>
    <property type="project" value="InterPro"/>
</dbReference>
<dbReference type="OrthoDB" id="9786919at2"/>
<dbReference type="eggNOG" id="COG5002">
    <property type="taxonomic scope" value="Bacteria"/>
</dbReference>
<keyword evidence="6" id="KW-0597">Phosphoprotein</keyword>
<feature type="domain" description="HAMP" evidence="17">
    <location>
        <begin position="178"/>
        <end position="232"/>
    </location>
</feature>
<feature type="transmembrane region" description="Helical" evidence="15">
    <location>
        <begin position="157"/>
        <end position="181"/>
    </location>
</feature>
<dbReference type="InterPro" id="IPR041610">
    <property type="entry name" value="ArlS_N"/>
</dbReference>
<keyword evidence="9" id="KW-0547">Nucleotide-binding</keyword>
<accession>A0A073JT90</accession>
<dbReference type="STRING" id="574376.BAMA_05795"/>
<organism evidence="18 19">
    <name type="scientific">Bacillus manliponensis</name>
    <dbReference type="NCBI Taxonomy" id="574376"/>
    <lineage>
        <taxon>Bacteria</taxon>
        <taxon>Bacillati</taxon>
        <taxon>Bacillota</taxon>
        <taxon>Bacilli</taxon>
        <taxon>Bacillales</taxon>
        <taxon>Bacillaceae</taxon>
        <taxon>Bacillus</taxon>
        <taxon>Bacillus cereus group</taxon>
    </lineage>
</organism>
<dbReference type="GO" id="GO:0005886">
    <property type="term" value="C:plasma membrane"/>
    <property type="evidence" value="ECO:0007669"/>
    <property type="project" value="UniProtKB-SubCell"/>
</dbReference>
<evidence type="ECO:0000256" key="5">
    <source>
        <dbReference type="ARBA" id="ARBA00022475"/>
    </source>
</evidence>
<dbReference type="eggNOG" id="COG2972">
    <property type="taxonomic scope" value="Bacteria"/>
</dbReference>
<dbReference type="GO" id="GO:0005524">
    <property type="term" value="F:ATP binding"/>
    <property type="evidence" value="ECO:0007669"/>
    <property type="project" value="UniProtKB-KW"/>
</dbReference>
<proteinExistence type="predicted"/>
<evidence type="ECO:0000256" key="1">
    <source>
        <dbReference type="ARBA" id="ARBA00000085"/>
    </source>
</evidence>
<evidence type="ECO:0000256" key="3">
    <source>
        <dbReference type="ARBA" id="ARBA00012438"/>
    </source>
</evidence>
<evidence type="ECO:0000256" key="13">
    <source>
        <dbReference type="ARBA" id="ARBA00023012"/>
    </source>
</evidence>
<dbReference type="InterPro" id="IPR003661">
    <property type="entry name" value="HisK_dim/P_dom"/>
</dbReference>
<dbReference type="CDD" id="cd06225">
    <property type="entry name" value="HAMP"/>
    <property type="match status" value="1"/>
</dbReference>
<dbReference type="FunFam" id="1.10.287.130:FF:000001">
    <property type="entry name" value="Two-component sensor histidine kinase"/>
    <property type="match status" value="1"/>
</dbReference>
<reference evidence="18 19" key="1">
    <citation type="submission" date="2014-06" db="EMBL/GenBank/DDBJ databases">
        <title>Draft genome sequence of Bacillus manliponensis JCM 15802 (MCCC 1A00708).</title>
        <authorList>
            <person name="Lai Q."/>
            <person name="Liu Y."/>
            <person name="Shao Z."/>
        </authorList>
    </citation>
    <scope>NUCLEOTIDE SEQUENCE [LARGE SCALE GENOMIC DNA]</scope>
    <source>
        <strain evidence="18 19">JCM 15802</strain>
    </source>
</reference>
<keyword evidence="10 18" id="KW-0418">Kinase</keyword>
<evidence type="ECO:0000259" key="16">
    <source>
        <dbReference type="PROSITE" id="PS50109"/>
    </source>
</evidence>
<keyword evidence="7" id="KW-0808">Transferase</keyword>
<evidence type="ECO:0000256" key="14">
    <source>
        <dbReference type="ARBA" id="ARBA00023136"/>
    </source>
</evidence>
<evidence type="ECO:0000313" key="19">
    <source>
        <dbReference type="Proteomes" id="UP000027822"/>
    </source>
</evidence>
<protein>
    <recommendedName>
        <fullName evidence="4">Signal transduction histidine-protein kinase ArlS</fullName>
        <ecNumber evidence="3">2.7.13.3</ecNumber>
    </recommendedName>
</protein>
<keyword evidence="5" id="KW-1003">Cell membrane</keyword>
<dbReference type="RefSeq" id="WP_034641161.1">
    <property type="nucleotide sequence ID" value="NZ_CBCSJC010000011.1"/>
</dbReference>
<dbReference type="Pfam" id="PF02518">
    <property type="entry name" value="HATPase_c"/>
    <property type="match status" value="1"/>
</dbReference>
<dbReference type="PROSITE" id="PS50885">
    <property type="entry name" value="HAMP"/>
    <property type="match status" value="1"/>
</dbReference>
<dbReference type="InterPro" id="IPR003594">
    <property type="entry name" value="HATPase_dom"/>
</dbReference>